<dbReference type="EMBL" id="GBRH01178814">
    <property type="protein sequence ID" value="JAE19082.1"/>
    <property type="molecule type" value="Transcribed_RNA"/>
</dbReference>
<accession>A0A0A9G3J9</accession>
<proteinExistence type="predicted"/>
<sequence length="8" mass="941">MGHIARAW</sequence>
<reference evidence="1" key="1">
    <citation type="submission" date="2014-09" db="EMBL/GenBank/DDBJ databases">
        <authorList>
            <person name="Magalhaes I.L.F."/>
            <person name="Oliveira U."/>
            <person name="Santos F.R."/>
            <person name="Vidigal T.H.D.A."/>
            <person name="Brescovit A.D."/>
            <person name="Santos A.J."/>
        </authorList>
    </citation>
    <scope>NUCLEOTIDE SEQUENCE</scope>
    <source>
        <tissue evidence="1">Shoot tissue taken approximately 20 cm above the soil surface</tissue>
    </source>
</reference>
<organism evidence="1">
    <name type="scientific">Arundo donax</name>
    <name type="common">Giant reed</name>
    <name type="synonym">Donax arundinaceus</name>
    <dbReference type="NCBI Taxonomy" id="35708"/>
    <lineage>
        <taxon>Eukaryota</taxon>
        <taxon>Viridiplantae</taxon>
        <taxon>Streptophyta</taxon>
        <taxon>Embryophyta</taxon>
        <taxon>Tracheophyta</taxon>
        <taxon>Spermatophyta</taxon>
        <taxon>Magnoliopsida</taxon>
        <taxon>Liliopsida</taxon>
        <taxon>Poales</taxon>
        <taxon>Poaceae</taxon>
        <taxon>PACMAD clade</taxon>
        <taxon>Arundinoideae</taxon>
        <taxon>Arundineae</taxon>
        <taxon>Arundo</taxon>
    </lineage>
</organism>
<reference evidence="1" key="2">
    <citation type="journal article" date="2015" name="Data Brief">
        <title>Shoot transcriptome of the giant reed, Arundo donax.</title>
        <authorList>
            <person name="Barrero R.A."/>
            <person name="Guerrero F.D."/>
            <person name="Moolhuijzen P."/>
            <person name="Goolsby J.A."/>
            <person name="Tidwell J."/>
            <person name="Bellgard S.E."/>
            <person name="Bellgard M.I."/>
        </authorList>
    </citation>
    <scope>NUCLEOTIDE SEQUENCE</scope>
    <source>
        <tissue evidence="1">Shoot tissue taken approximately 20 cm above the soil surface</tissue>
    </source>
</reference>
<protein>
    <submittedName>
        <fullName evidence="1">Uncharacterized protein</fullName>
    </submittedName>
</protein>
<evidence type="ECO:0000313" key="1">
    <source>
        <dbReference type="EMBL" id="JAE19082.1"/>
    </source>
</evidence>
<name>A0A0A9G3J9_ARUDO</name>